<dbReference type="InterPro" id="IPR011990">
    <property type="entry name" value="TPR-like_helical_dom_sf"/>
</dbReference>
<dbReference type="Gene3D" id="1.25.40.10">
    <property type="entry name" value="Tetratricopeptide repeat domain"/>
    <property type="match status" value="4"/>
</dbReference>
<evidence type="ECO:0000313" key="4">
    <source>
        <dbReference type="Proteomes" id="UP000694918"/>
    </source>
</evidence>
<feature type="repeat" description="PPR" evidence="3">
    <location>
        <begin position="321"/>
        <end position="355"/>
    </location>
</feature>
<dbReference type="RefSeq" id="XP_011046914.1">
    <property type="nucleotide sequence ID" value="XM_011048612.1"/>
</dbReference>
<evidence type="ECO:0000256" key="1">
    <source>
        <dbReference type="ARBA" id="ARBA00022737"/>
    </source>
</evidence>
<dbReference type="GO" id="GO:0003723">
    <property type="term" value="F:RNA binding"/>
    <property type="evidence" value="ECO:0007669"/>
    <property type="project" value="InterPro"/>
</dbReference>
<organism evidence="4 6">
    <name type="scientific">Populus euphratica</name>
    <name type="common">Euphrates poplar</name>
    <dbReference type="NCBI Taxonomy" id="75702"/>
    <lineage>
        <taxon>Eukaryota</taxon>
        <taxon>Viridiplantae</taxon>
        <taxon>Streptophyta</taxon>
        <taxon>Embryophyta</taxon>
        <taxon>Tracheophyta</taxon>
        <taxon>Spermatophyta</taxon>
        <taxon>Magnoliopsida</taxon>
        <taxon>eudicotyledons</taxon>
        <taxon>Gunneridae</taxon>
        <taxon>Pentapetalae</taxon>
        <taxon>rosids</taxon>
        <taxon>fabids</taxon>
        <taxon>Malpighiales</taxon>
        <taxon>Salicaceae</taxon>
        <taxon>Saliceae</taxon>
        <taxon>Populus</taxon>
    </lineage>
</organism>
<dbReference type="Pfam" id="PF13041">
    <property type="entry name" value="PPR_2"/>
    <property type="match status" value="3"/>
</dbReference>
<dbReference type="AlphaFoldDB" id="A0AAJ6Y8Z6"/>
<feature type="repeat" description="PPR" evidence="3">
    <location>
        <begin position="458"/>
        <end position="488"/>
    </location>
</feature>
<name>A0AAJ6Y8Z6_POPEU</name>
<dbReference type="RefSeq" id="XP_011046913.1">
    <property type="nucleotide sequence ID" value="XM_011048611.1"/>
</dbReference>
<protein>
    <submittedName>
        <fullName evidence="5">Pentatricopeptide repeat-containing protein At5g37570 isoform X1</fullName>
    </submittedName>
    <submittedName>
        <fullName evidence="6">Pentatricopeptide repeat-containing protein At5g37570 isoform X2</fullName>
    </submittedName>
    <submittedName>
        <fullName evidence="7">Pentatricopeptide repeat-containing protein At5g37570 isoform X3</fullName>
    </submittedName>
</protein>
<dbReference type="GeneID" id="105141405"/>
<reference evidence="5 6" key="1">
    <citation type="submission" date="2025-04" db="UniProtKB">
        <authorList>
            <consortium name="RefSeq"/>
        </authorList>
    </citation>
    <scope>IDENTIFICATION</scope>
</reference>
<dbReference type="SUPFAM" id="SSF81901">
    <property type="entry name" value="HCP-like"/>
    <property type="match status" value="1"/>
</dbReference>
<dbReference type="InterPro" id="IPR046848">
    <property type="entry name" value="E_motif"/>
</dbReference>
<evidence type="ECO:0000313" key="5">
    <source>
        <dbReference type="RefSeq" id="XP_011046912.1"/>
    </source>
</evidence>
<dbReference type="FunFam" id="1.25.40.10:FF:001156">
    <property type="entry name" value="Pentatricopeptide repeat-containing protein At5g61800"/>
    <property type="match status" value="1"/>
</dbReference>
<dbReference type="FunFam" id="1.25.40.10:FF:000334">
    <property type="entry name" value="Pentatricopeptide repeat-containing protein"/>
    <property type="match status" value="1"/>
</dbReference>
<gene>
    <name evidence="5 6 7" type="primary">LOC105141405</name>
</gene>
<proteinExistence type="inferred from homology"/>
<dbReference type="RefSeq" id="XP_011046912.1">
    <property type="nucleotide sequence ID" value="XM_011048610.1"/>
</dbReference>
<dbReference type="PANTHER" id="PTHR47926">
    <property type="entry name" value="PENTATRICOPEPTIDE REPEAT-CONTAINING PROTEIN"/>
    <property type="match status" value="1"/>
</dbReference>
<comment type="similarity">
    <text evidence="2">Belongs to the PPR family. PCMP-E subfamily.</text>
</comment>
<keyword evidence="1" id="KW-0677">Repeat</keyword>
<keyword evidence="4" id="KW-1185">Reference proteome</keyword>
<evidence type="ECO:0000313" key="6">
    <source>
        <dbReference type="RefSeq" id="XP_011046913.1"/>
    </source>
</evidence>
<dbReference type="Pfam" id="PF01535">
    <property type="entry name" value="PPR"/>
    <property type="match status" value="5"/>
</dbReference>
<dbReference type="InterPro" id="IPR046960">
    <property type="entry name" value="PPR_At4g14850-like_plant"/>
</dbReference>
<feature type="repeat" description="PPR" evidence="3">
    <location>
        <begin position="228"/>
        <end position="258"/>
    </location>
</feature>
<accession>A0AAJ6Y8Z6</accession>
<dbReference type="NCBIfam" id="TIGR00756">
    <property type="entry name" value="PPR"/>
    <property type="match status" value="8"/>
</dbReference>
<dbReference type="PROSITE" id="PS51375">
    <property type="entry name" value="PPR"/>
    <property type="match status" value="5"/>
</dbReference>
<dbReference type="PANTHER" id="PTHR47926:SF467">
    <property type="entry name" value="REPEAT-CONTAINING PROTEIN, PUTATIVE-RELATED"/>
    <property type="match status" value="1"/>
</dbReference>
<evidence type="ECO:0000256" key="2">
    <source>
        <dbReference type="ARBA" id="ARBA00061659"/>
    </source>
</evidence>
<sequence length="605" mass="67488">MFLSYTEKKKLKYLINGPKPIQLSGPLSSSLSHHSICLLCFSYTKPCKETPLSLTSPFMPLNPSSSNPSIALLIKSCKTIPHLHQFHAHIIHKGLEQDHFIISHFLSISTSVSYSTSIFNRLLNPSTFLYNILLKIFSKNSQFNDTFSLFYRMKQSENALPDKYTYPLLIKVCSNELRLKEGEIVHGSAMRCGVSDDVYVGSSLISFYGKCKVILSARKVFDEMPDRNVVSWTAIVAGYASVGYLEDAKRMFERMPERNLPSWNAMISGLGKAGDLSGARKVFDEMVDRNVVSFTVMIDGYAKVGDMASARALFDEAPEKDVVAWSALISGYSRNEQPNEAVKIFFEMVSMNVKPDEFIMVSLMSACSQLGNPDLAKWVDSYLSQTSIDTRQAHVLAALIDMHAKCGNMEKAVKLFEDMSTRDLIPCCSLIQGLSIHGRGVEAVELFNRMLDEGLIPDTVAFTIILTACSRGGLIEDGWHFFDTMKNKYSVVPSPDHYACMVDLLSRAGQLKAAYDLLKSMPLKPHACAWGALLGACKLHGDVELREEVANRLLELEPEKAGSYVLLSNIYASANQWLDVSIVRDEMKEKGVRKIPGRSYIFTEA</sequence>
<feature type="repeat" description="PPR" evidence="3">
    <location>
        <begin position="259"/>
        <end position="293"/>
    </location>
</feature>
<evidence type="ECO:0000313" key="7">
    <source>
        <dbReference type="RefSeq" id="XP_011046914.1"/>
    </source>
</evidence>
<dbReference type="GO" id="GO:0009451">
    <property type="term" value="P:RNA modification"/>
    <property type="evidence" value="ECO:0007669"/>
    <property type="project" value="InterPro"/>
</dbReference>
<dbReference type="Proteomes" id="UP000694918">
    <property type="component" value="Unplaced"/>
</dbReference>
<dbReference type="Pfam" id="PF20431">
    <property type="entry name" value="E_motif"/>
    <property type="match status" value="1"/>
</dbReference>
<dbReference type="InterPro" id="IPR002885">
    <property type="entry name" value="PPR_rpt"/>
</dbReference>
<evidence type="ECO:0000256" key="3">
    <source>
        <dbReference type="PROSITE-ProRule" id="PRU00708"/>
    </source>
</evidence>
<dbReference type="KEGG" id="peu:105141405"/>
<feature type="repeat" description="PPR" evidence="3">
    <location>
        <begin position="423"/>
        <end position="457"/>
    </location>
</feature>